<keyword evidence="1" id="KW-0808">Transferase</keyword>
<dbReference type="GO" id="GO:0016740">
    <property type="term" value="F:transferase activity"/>
    <property type="evidence" value="ECO:0007669"/>
    <property type="project" value="UniProtKB-KW"/>
</dbReference>
<accession>A0A5B7JP79</accession>
<dbReference type="AlphaFoldDB" id="A0A5B7JP79"/>
<name>A0A5B7JP79_PORTR</name>
<evidence type="ECO:0000313" key="2">
    <source>
        <dbReference type="Proteomes" id="UP000324222"/>
    </source>
</evidence>
<organism evidence="1 2">
    <name type="scientific">Portunus trituberculatus</name>
    <name type="common">Swimming crab</name>
    <name type="synonym">Neptunus trituberculatus</name>
    <dbReference type="NCBI Taxonomy" id="210409"/>
    <lineage>
        <taxon>Eukaryota</taxon>
        <taxon>Metazoa</taxon>
        <taxon>Ecdysozoa</taxon>
        <taxon>Arthropoda</taxon>
        <taxon>Crustacea</taxon>
        <taxon>Multicrustacea</taxon>
        <taxon>Malacostraca</taxon>
        <taxon>Eumalacostraca</taxon>
        <taxon>Eucarida</taxon>
        <taxon>Decapoda</taxon>
        <taxon>Pleocyemata</taxon>
        <taxon>Brachyura</taxon>
        <taxon>Eubrachyura</taxon>
        <taxon>Portunoidea</taxon>
        <taxon>Portunidae</taxon>
        <taxon>Portuninae</taxon>
        <taxon>Portunus</taxon>
    </lineage>
</organism>
<proteinExistence type="predicted"/>
<dbReference type="EMBL" id="VSRR010105877">
    <property type="protein sequence ID" value="MPC96405.1"/>
    <property type="molecule type" value="Genomic_DNA"/>
</dbReference>
<dbReference type="OrthoDB" id="9982049at2759"/>
<reference evidence="1 2" key="1">
    <citation type="submission" date="2019-05" db="EMBL/GenBank/DDBJ databases">
        <title>Another draft genome of Portunus trituberculatus and its Hox gene families provides insights of decapod evolution.</title>
        <authorList>
            <person name="Jeong J.-H."/>
            <person name="Song I."/>
            <person name="Kim S."/>
            <person name="Choi T."/>
            <person name="Kim D."/>
            <person name="Ryu S."/>
            <person name="Kim W."/>
        </authorList>
    </citation>
    <scope>NUCLEOTIDE SEQUENCE [LARGE SCALE GENOMIC DNA]</scope>
    <source>
        <tissue evidence="1">Muscle</tissue>
    </source>
</reference>
<sequence length="67" mass="7828">MCIIPCIYLLQNYKRVAVVWMGEYAEALYKKNPRLRDVDPGDVSKEIAVSLGKKKKCYIRFQSSMLR</sequence>
<gene>
    <name evidence="1" type="primary">Galnt10_1</name>
    <name evidence="1" type="ORF">E2C01_091663</name>
</gene>
<dbReference type="Gene3D" id="1.10.8.460">
    <property type="entry name" value="ppGaNTase-T1 linker domain-like"/>
    <property type="match status" value="1"/>
</dbReference>
<evidence type="ECO:0000313" key="1">
    <source>
        <dbReference type="EMBL" id="MPC96405.1"/>
    </source>
</evidence>
<dbReference type="Proteomes" id="UP000324222">
    <property type="component" value="Unassembled WGS sequence"/>
</dbReference>
<keyword evidence="2" id="KW-1185">Reference proteome</keyword>
<protein>
    <submittedName>
        <fullName evidence="1">Polypeptide N-acetylgalactosaminyltransferase 10</fullName>
    </submittedName>
</protein>
<comment type="caution">
    <text evidence="1">The sequence shown here is derived from an EMBL/GenBank/DDBJ whole genome shotgun (WGS) entry which is preliminary data.</text>
</comment>